<evidence type="ECO:0000256" key="7">
    <source>
        <dbReference type="ARBA" id="ARBA00022786"/>
    </source>
</evidence>
<evidence type="ECO:0000256" key="9">
    <source>
        <dbReference type="ARBA" id="ARBA00034494"/>
    </source>
</evidence>
<evidence type="ECO:0000256" key="6">
    <source>
        <dbReference type="ARBA" id="ARBA00022679"/>
    </source>
</evidence>
<sequence>MKVDTSKMKKSSSELTPECRLLIDQLTKCRSKVDISRFLETVTVWTYGKCELYHWTHILDRFDKILEEGARQVDDNEFMLYCDLKFSKEDVRLLLLVLNFTTLLIEHSFSRHLYNSVEHLTQLLSSQNMDIVLAVLNLLYMFSKRSNFIPRLSLEKKDMLLTKLYNIAERWGDPNYGLALIDCCIRKPKLEFLYQLSIEYSDENGQVVLLEIPDMVNTCKGLPISEVVKAICGHMKNPSETVKMRIAHRIRLVSGFKDQKLRLQFVQARLQAISVLIYSNALQDNVERILYSGFGEELCELIDKEDVYLVEIRAAVLRTLTSMLHFDRNPNVPRPGSRLAKIIQYTGAERQGGILPLLVRDCIISLTNEGICEKYPLVLATSLFSLLYHLASYEAGGHALVKSGMMKSLLQVINWPGVDLEHITFVTRAVRVIDLITNIDISKFHQCNGLNIFIDRMEKEINCCRDALDNLEIKVEFIDDMDQISNDQGNGDNAPLETFEDNEAYVGRSELQRDTRKYSRVLNEKSASQSPVTEQDGKKMACVTQRAALLKSMLNFLKKSIQDHAHFNGMRNIMESSLPKSLQHIISNAEYYGPSLFLLATDVVTVYVFNEPSLLSSLQETGLTNIILRSLLQKEVPATREILGSLPNIFSALCLNERGLMEFMSYDPFDKFLRVLLSPDYLVAMRRRRSSDPLGDTSTNLGNAMDDLMKHHPYLRTDAIEAIVRLLHDLVRFGSDAKYVCWRAHKDNSSSIANTINPTNQQTPSNENTLELRCNENDSSGEDDEDDDEMSSASQQQQHRQNRNIEQQVQIRLNHEREAIPLIDYILNVMKFIDAIFSNSSNGDHCREFVMHGGLQPLLRLLSLPNLPIDSPVSTTAQAVANVCKSILNLAHETTVIDIALEELSKITNNLQPLISNFNFPGESILLRELMACPKLDDGFSTADYTPLLHNMSSVHGYVVLLVHLCRNASSEMRLTLLSRWGNNSGTGIQLLQSLVRLYISLVWESTILLSLCSDEINETGLYDTSIPEPTVGADKDDLTMKKLSSIKFKIKADDQLRYIKSLLAASSRLGRALAELFGTLVKLSVGTPQARQRRNNDYSSNTVNSKIPTADAKEIARVLSSILVNGFSHENNVTKPAPKLKLTFLICSVGFTGPMLFDDKRSCFHLMISQFCEENGLGAFFDMFYWALSLDNSSSTFGFENCLLLNNILQNIPSDTNEYPAGTGEFIDAWLQLLEKMVNPRGILDSPYALSTKGSYSSDTIDFEPIFYLIQMHQLAMHVVRRIWKRKPIPNYGVSITETIMAILKHIIKSHNMISNRYKARLDEIQNADKLLKQRKKTEKSSEEGFLNANHFKVLTDMGFGPQHVMDALRNTRSLEQATEFLLNHPEATTTEIQNTQSISNQLNCQQGGTDMDIDTDSASTSGFNRTSDTKGNLKFKQYGIFHNVQIVSSEIFNQFCNDVFERVFAFMEYLPETVNTGTELLSALYRQNNQQNKREFIMNLVSGVTECMEQITNVIKNEKITNTSELENIFFGEISTKLLIRLKVSTILLDENYSDIRKEFCAIVSHEKFMHIIVNLLYETEALLNEQTLIGVKPQAPQWLQNFIEFVDAIDNVCIILQRRENMRAVCTDKWRWYDVSTGKWNSYTETNNNLLKNAFAMGEKSQVIHIGRQRYTVNFNYMTQVSEASGSHRSVLPDLKISEAISSLKNGNTNIKIDSILTRSVRSKPGGEGVIYKDELICLRSLTGLSQAKKDCDNEENIVQSNEKDSPQTCTTQLQECTLLGQKKMKVKNTTKSTTKKGTSGFSKHNKKIILHEEKVGLSRENCIDIIACLVHLLRPEFLVDFETKISIMKLCARLTKDYENAKAFYKNGGISLLLKMRQACGMMEFPTYAIVIIRHVLEAPSILQDSIERILTIRSSPTVPVGHRDLVYFLTQVSSAVARHPKIFLLAAKQSLQADNALSSNFPIDDSRFLIKCQTHNKSGETITNNVLKIDEASEETVKDILRAIIQPCEHYGGLSTTDDCDDSITGMGETSHIQLDNSQPKISLAKKHTDNIDVNPCCCSWHIPSTSHTHQKPILPRSTLLKILADAVRSYQCLVPKIIIEYVYMPSDSPLIKKPQTCISFILDHFLPITKRQQDPEVSMMSRVLLSSLSDCVSQPTVQSKLVEELHEAIVRTLTEPSYTEKHVRLQVLIGLIPIMIESPMLSSKVHLQRNNMYRILLKQGIMTDLAKLAQYKDLSNSNTLTTVHSTLRPMEILLRLTITPGTLSSRKIFFGTPPNGNNAVMNRRLYPRITSRISNENSGSVGSEHVLRDIIRNVLSDRRQAFDFILNGEDIFLDSEEPTNSMSTTNEDTAENVRESQLLASTNLRPQINFDQLWDDLLQNGHVAFLGRSSDSNNGPADGNRMDTRNNRPDGNQVANTENGGNGGSDGASTSSELVATVVDNSTNLGDVSTSESESDSNASTENERNDEDDDDDEDEDGNEEDVEDHSETDADEETRQFIEVFDHIYEPESSETASNDADDEASEVSGRSGEQVVNGSDADDEVSEVSARISEQVTSADSNLNTENRMMSSPEIRGARLENQNDILLLSDQDNVQPSSNVVSNMVDQSFADNNLTNADESSVRTNPSSVWIAPRLGPTRTDLNFVTNTELESTSTTNHERSQNNTSTVYVGSTNSQTTPIGSLIQRRESTRRLILLDQQYCTLMPSFNNPTEEGQLDIFNQDSLHWWLEEAKHLDLESQTDACLYIAHLLIPFLIRAFKDNQKAKSIDQPISTTTYNSPNRRSAIPVFIQQTINLNSGSENTSSANENITERNENTALSTDIQEQQDQISNDGTGEVEYSSEEENPTILVTNEGETIENVEDDFEDEQDESSSNTNPTNSGEEINTAFDILPGFEMRTVLEPSNSENVDNIMTQASQHFTTSRPEDVTTENIEEEDIRLVSAVNQELSVAAVQDHRSDDIEAVSEAAPSGMNAEVRAALGDLQVPEGVDPSFLAALPAEMREEVINEHLRMQRIRQRAQQNAIQVAHDSLIEVNPEFLAALPPNIQTEVLMQQRIEQQRQAASAANPDDPVDTAAFFQNLPESLRRAILTDMEESQIASLPPDLAAEAQYLRRDWESRNGPSIDTPHVLRRFPSSLQNLTDDSRWHSNYDTIWYEADRTQQSQHHQHTTIVHQHQQQIHGKPIALLFMEDDNNLLDPDCLATILLFLFTEDTKINYTRFHRVIRNLCYHAPTRSWIIQSLISIIQKTNEDKMNESDGLLVKPNWLKLRIDAAFGYKSNVFIINEMTQKNIESNSTTKYNISINPQAAQMVVKNCLDLLFVLARHFPRSFVPFKHDQKRKSDPATESKENNRNVNISTGNTSEVNRDALIIESNMQRNSALNTTKPSHKVSDLKLDEGPSTSKAAANRGHKNNAYGVKSKQLKKTTYNTNTKQFWDVLLKIDLLTPQRLTNMQDFPLTSYPRWEWEEPSVEFQSFNDTPFSKLLEMLPYKVICRSPQLTDMLVKLLASLSGELPKESDLDDSKLGNKPFDMEEKGQSTATNVDLKHRDESSIDAETKLYTTGYRAKSKLYSKNFSQLQLVTEVLTHQCGTVDGLDNISKLIVNLSQCSHASNAIFLEYLSSAVFGLAKEVRLAIQNLLDEIRSYKVQNKVDNETKCETAIQNKVVLEGIMQDRFTSENVIISAPSNFKPSCELQLPSIKKLLSPSSAQLYFLKTLKIFIQVREIFYSEDPVGMNPANKKPTLSQIISLQDLWNTLSECLVALEESKDEYAVLVLQPTVEAFFLIHATNKKNEKKNISNLETQNASLEVIEEANVNQAVSASVSTDKTDSTDIQDSIGSFEFLDNIRKSCIRTNSLEVQQRLDKENFLLFAEKHRTVLNQILRQSPIHLSDGPFAVLVDHTRILDFDVKRKFFQTELERIDEGVRREENTVSVRRVTVFEDSFRVLYRLGPEEWKNRFYIVFEDEEGQDAGGLLREWYVIISREIFNPMYALFCVSPGDRVTYMINPSSHANPNHLSYFKFVGRVIAKAIHDNKLLECYFTRSFYKHILGKQVKYTDMESQDYEFYKGLDYLMKNDISTLGYELTFSTEIQEFGVTQVRDLIPNGRNIAVTEENKFDYVQLVCQLKMSGSIRQQLDAFLEGFYDIIPKHLISIFNEQELELLISGLPDIDIEDLRANTEYHKYTSKSLQIQWFWRALRSFDQADRAKFLQFVTGTSKVPLQGFGSLEGMNGIQRFQIHRDDRSTDRLPCAHTCFNQLDLPMYKSYEKLRSSLLKAIHECSEGFGFA</sequence>
<name>A0A0K8W2X6_BACLA</name>
<dbReference type="InterPro" id="IPR025527">
    <property type="entry name" value="HUWE1/Rev1_UBM"/>
</dbReference>
<dbReference type="Pfam" id="PF06025">
    <property type="entry name" value="DUF913"/>
    <property type="match status" value="1"/>
</dbReference>
<reference evidence="15" key="1">
    <citation type="submission" date="2015-06" db="EMBL/GenBank/DDBJ databases">
        <authorList>
            <person name="Hoefler B.C."/>
            <person name="Straight P.D."/>
        </authorList>
    </citation>
    <scope>NUCLEOTIDE SEQUENCE</scope>
</reference>
<protein>
    <recommendedName>
        <fullName evidence="4">HECT-type E3 ubiquitin transferase</fullName>
        <ecNumber evidence="4">2.3.2.26</ecNumber>
    </recommendedName>
</protein>
<dbReference type="Gene3D" id="3.30.2160.10">
    <property type="entry name" value="Hect, E3 ligase catalytic domain"/>
    <property type="match status" value="1"/>
</dbReference>
<dbReference type="GO" id="GO:0000209">
    <property type="term" value="P:protein polyubiquitination"/>
    <property type="evidence" value="ECO:0007669"/>
    <property type="project" value="TreeGrafter"/>
</dbReference>
<dbReference type="InterPro" id="IPR009060">
    <property type="entry name" value="UBA-like_sf"/>
</dbReference>
<evidence type="ECO:0000256" key="4">
    <source>
        <dbReference type="ARBA" id="ARBA00012485"/>
    </source>
</evidence>
<dbReference type="GO" id="GO:0006511">
    <property type="term" value="P:ubiquitin-dependent protein catabolic process"/>
    <property type="evidence" value="ECO:0007669"/>
    <property type="project" value="TreeGrafter"/>
</dbReference>
<dbReference type="EMBL" id="GDHF01007094">
    <property type="protein sequence ID" value="JAI45220.1"/>
    <property type="molecule type" value="Transcribed_RNA"/>
</dbReference>
<feature type="region of interest" description="Disordered" evidence="11">
    <location>
        <begin position="3383"/>
        <end position="3413"/>
    </location>
</feature>
<feature type="region of interest" description="Disordered" evidence="11">
    <location>
        <begin position="2868"/>
        <end position="2889"/>
    </location>
</feature>
<feature type="active site" description="Glycyl thioester intermediate" evidence="10">
    <location>
        <position position="4256"/>
    </location>
</feature>
<dbReference type="PROSITE" id="PS50918">
    <property type="entry name" value="WWE"/>
    <property type="match status" value="1"/>
</dbReference>
<dbReference type="Pfam" id="PF02825">
    <property type="entry name" value="WWE"/>
    <property type="match status" value="1"/>
</dbReference>
<evidence type="ECO:0000256" key="3">
    <source>
        <dbReference type="ARBA" id="ARBA00004906"/>
    </source>
</evidence>
<evidence type="ECO:0000259" key="14">
    <source>
        <dbReference type="PROSITE" id="PS50918"/>
    </source>
</evidence>
<dbReference type="CDD" id="cd00078">
    <property type="entry name" value="HECTc"/>
    <property type="match status" value="1"/>
</dbReference>
<dbReference type="PROSITE" id="PS50237">
    <property type="entry name" value="HECT"/>
    <property type="match status" value="1"/>
</dbReference>
<dbReference type="PANTHER" id="PTHR11254">
    <property type="entry name" value="HECT DOMAIN UBIQUITIN-PROTEIN LIGASE"/>
    <property type="match status" value="1"/>
</dbReference>
<comment type="catalytic activity">
    <reaction evidence="1">
        <text>S-ubiquitinyl-[E2 ubiquitin-conjugating enzyme]-L-cysteine + [acceptor protein]-L-lysine = [E2 ubiquitin-conjugating enzyme]-L-cysteine + N(6)-ubiquitinyl-[acceptor protein]-L-lysine.</text>
        <dbReference type="EC" id="2.3.2.26"/>
    </reaction>
</comment>
<keyword evidence="8" id="KW-0539">Nucleus</keyword>
<evidence type="ECO:0000256" key="1">
    <source>
        <dbReference type="ARBA" id="ARBA00000885"/>
    </source>
</evidence>
<dbReference type="InterPro" id="IPR015940">
    <property type="entry name" value="UBA"/>
</dbReference>
<comment type="similarity">
    <text evidence="9">Belongs to the UPL family. TOM1/PTR1 subfamily.</text>
</comment>
<feature type="compositionally biased region" description="Low complexity" evidence="11">
    <location>
        <begin position="2455"/>
        <end position="2467"/>
    </location>
</feature>
<dbReference type="InterPro" id="IPR004170">
    <property type="entry name" value="WWE_dom"/>
</dbReference>
<evidence type="ECO:0000313" key="15">
    <source>
        <dbReference type="EMBL" id="JAI45220.1"/>
    </source>
</evidence>
<dbReference type="Gene3D" id="3.30.2410.10">
    <property type="entry name" value="Hect, E3 ligase catalytic domain"/>
    <property type="match status" value="1"/>
</dbReference>
<dbReference type="EC" id="2.3.2.26" evidence="4"/>
<dbReference type="FunFam" id="3.30.2160.10:FF:000007">
    <property type="entry name" value="E3 ubiquitin-protein ligase HUWE1 isoform X2"/>
    <property type="match status" value="1"/>
</dbReference>
<dbReference type="GO" id="GO:0061630">
    <property type="term" value="F:ubiquitin protein ligase activity"/>
    <property type="evidence" value="ECO:0007669"/>
    <property type="project" value="UniProtKB-EC"/>
</dbReference>
<comment type="pathway">
    <text evidence="3">Protein modification; protein ubiquitination.</text>
</comment>
<dbReference type="SUPFAM" id="SSF56204">
    <property type="entry name" value="Hect, E3 ligase catalytic domain"/>
    <property type="match status" value="1"/>
</dbReference>
<dbReference type="SUPFAM" id="SSF117839">
    <property type="entry name" value="WWE domain"/>
    <property type="match status" value="1"/>
</dbReference>
<accession>A0A0K8W2X6</accession>
<feature type="compositionally biased region" description="Polar residues" evidence="11">
    <location>
        <begin position="2433"/>
        <end position="2454"/>
    </location>
</feature>
<dbReference type="Pfam" id="PF06012">
    <property type="entry name" value="DUF908"/>
    <property type="match status" value="1"/>
</dbReference>
<comment type="subcellular location">
    <subcellularLocation>
        <location evidence="2">Nucleus</location>
    </subcellularLocation>
</comment>
<dbReference type="Gene3D" id="6.10.250.1630">
    <property type="match status" value="1"/>
</dbReference>
<keyword evidence="5" id="KW-0597">Phosphoprotein</keyword>
<feature type="region of interest" description="Disordered" evidence="11">
    <location>
        <begin position="2821"/>
        <end position="2849"/>
    </location>
</feature>
<feature type="domain" description="UBA" evidence="12">
    <location>
        <begin position="1341"/>
        <end position="1386"/>
    </location>
</feature>
<feature type="domain" description="HECT" evidence="13">
    <location>
        <begin position="3953"/>
        <end position="4289"/>
    </location>
</feature>
<organism evidence="15">
    <name type="scientific">Bactrocera latifrons</name>
    <name type="common">Malaysian fruit fly</name>
    <name type="synonym">Chaetodacus latifrons</name>
    <dbReference type="NCBI Taxonomy" id="174628"/>
    <lineage>
        <taxon>Eukaryota</taxon>
        <taxon>Metazoa</taxon>
        <taxon>Ecdysozoa</taxon>
        <taxon>Arthropoda</taxon>
        <taxon>Hexapoda</taxon>
        <taxon>Insecta</taxon>
        <taxon>Pterygota</taxon>
        <taxon>Neoptera</taxon>
        <taxon>Endopterygota</taxon>
        <taxon>Diptera</taxon>
        <taxon>Brachycera</taxon>
        <taxon>Muscomorpha</taxon>
        <taxon>Tephritoidea</taxon>
        <taxon>Tephritidae</taxon>
        <taxon>Bactrocera</taxon>
        <taxon>Bactrocera</taxon>
    </lineage>
</organism>
<dbReference type="UniPathway" id="UPA00143"/>
<feature type="region of interest" description="Disordered" evidence="11">
    <location>
        <begin position="2392"/>
        <end position="2560"/>
    </location>
</feature>
<dbReference type="InterPro" id="IPR010314">
    <property type="entry name" value="E3_Ub_ligase_DUF913"/>
</dbReference>
<dbReference type="SUPFAM" id="SSF46934">
    <property type="entry name" value="UBA-like"/>
    <property type="match status" value="1"/>
</dbReference>
<evidence type="ECO:0000259" key="12">
    <source>
        <dbReference type="PROSITE" id="PS50030"/>
    </source>
</evidence>
<dbReference type="InterPro" id="IPR035983">
    <property type="entry name" value="Hect_E3_ubiquitin_ligase"/>
</dbReference>
<dbReference type="Pfam" id="PF00632">
    <property type="entry name" value="HECT"/>
    <property type="match status" value="1"/>
</dbReference>
<keyword evidence="7 10" id="KW-0833">Ubl conjugation pathway</keyword>
<feature type="compositionally biased region" description="Polar residues" evidence="11">
    <location>
        <begin position="2821"/>
        <end position="2838"/>
    </location>
</feature>
<feature type="compositionally biased region" description="Basic and acidic residues" evidence="11">
    <location>
        <begin position="3338"/>
        <end position="3355"/>
    </location>
</feature>
<feature type="compositionally biased region" description="Basic and acidic residues" evidence="11">
    <location>
        <begin position="2492"/>
        <end position="2513"/>
    </location>
</feature>
<feature type="compositionally biased region" description="Acidic residues" evidence="11">
    <location>
        <begin position="2471"/>
        <end position="2491"/>
    </location>
</feature>
<dbReference type="InterPro" id="IPR000569">
    <property type="entry name" value="HECT_dom"/>
</dbReference>
<dbReference type="InterPro" id="IPR050409">
    <property type="entry name" value="E3_ubiq-protein_ligase"/>
</dbReference>
<feature type="compositionally biased region" description="Polar residues" evidence="11">
    <location>
        <begin position="2415"/>
        <end position="2425"/>
    </location>
</feature>
<evidence type="ECO:0000256" key="11">
    <source>
        <dbReference type="SAM" id="MobiDB-lite"/>
    </source>
</evidence>
<dbReference type="Gene3D" id="3.90.1750.10">
    <property type="entry name" value="Hect, E3 ligase catalytic domains"/>
    <property type="match status" value="1"/>
</dbReference>
<evidence type="ECO:0000256" key="8">
    <source>
        <dbReference type="ARBA" id="ARBA00023242"/>
    </source>
</evidence>
<proteinExistence type="inferred from homology"/>
<feature type="region of interest" description="Disordered" evidence="11">
    <location>
        <begin position="2656"/>
        <end position="2677"/>
    </location>
</feature>
<evidence type="ECO:0000256" key="5">
    <source>
        <dbReference type="ARBA" id="ARBA00022553"/>
    </source>
</evidence>
<feature type="region of interest" description="Disordered" evidence="11">
    <location>
        <begin position="3518"/>
        <end position="3543"/>
    </location>
</feature>
<feature type="region of interest" description="Disordered" evidence="11">
    <location>
        <begin position="3338"/>
        <end position="3363"/>
    </location>
</feature>
<dbReference type="GO" id="GO:0009966">
    <property type="term" value="P:regulation of signal transduction"/>
    <property type="evidence" value="ECO:0007669"/>
    <property type="project" value="UniProtKB-ARBA"/>
</dbReference>
<keyword evidence="6" id="KW-0808">Transferase</keyword>
<dbReference type="Gene3D" id="1.10.8.10">
    <property type="entry name" value="DNA helicase RuvA subunit, C-terminal domain"/>
    <property type="match status" value="1"/>
</dbReference>
<feature type="compositionally biased region" description="Polar residues" evidence="11">
    <location>
        <begin position="751"/>
        <end position="769"/>
    </location>
</feature>
<evidence type="ECO:0000259" key="13">
    <source>
        <dbReference type="PROSITE" id="PS50237"/>
    </source>
</evidence>
<dbReference type="Gene3D" id="3.30.720.50">
    <property type="match status" value="1"/>
</dbReference>
<feature type="compositionally biased region" description="Basic and acidic residues" evidence="11">
    <location>
        <begin position="3518"/>
        <end position="3539"/>
    </location>
</feature>
<evidence type="ECO:0000256" key="2">
    <source>
        <dbReference type="ARBA" id="ARBA00004123"/>
    </source>
</evidence>
<dbReference type="OrthoDB" id="8068875at2759"/>
<dbReference type="FunFam" id="3.30.2410.10:FF:000004">
    <property type="entry name" value="E3 ubiquitin-protein ligase HUWE1, variant"/>
    <property type="match status" value="1"/>
</dbReference>
<feature type="compositionally biased region" description="Polar residues" evidence="11">
    <location>
        <begin position="2667"/>
        <end position="2677"/>
    </location>
</feature>
<dbReference type="PANTHER" id="PTHR11254:SF67">
    <property type="entry name" value="E3 UBIQUITIN-PROTEIN LIGASE HUWE1"/>
    <property type="match status" value="1"/>
</dbReference>
<feature type="compositionally biased region" description="Polar residues" evidence="11">
    <location>
        <begin position="2879"/>
        <end position="2888"/>
    </location>
</feature>
<dbReference type="InterPro" id="IPR037197">
    <property type="entry name" value="WWE_dom_sf"/>
</dbReference>
<dbReference type="FunFam" id="3.90.1750.10:FF:000003">
    <property type="entry name" value="E3 ubiquitin-protein ligase UPL1"/>
    <property type="match status" value="1"/>
</dbReference>
<dbReference type="PROSITE" id="PS50030">
    <property type="entry name" value="UBA"/>
    <property type="match status" value="1"/>
</dbReference>
<dbReference type="SMART" id="SM00119">
    <property type="entry name" value="HECTc"/>
    <property type="match status" value="1"/>
</dbReference>
<dbReference type="GO" id="GO:0005737">
    <property type="term" value="C:cytoplasm"/>
    <property type="evidence" value="ECO:0007669"/>
    <property type="project" value="TreeGrafter"/>
</dbReference>
<feature type="compositionally biased region" description="Acidic residues" evidence="11">
    <location>
        <begin position="779"/>
        <end position="790"/>
    </location>
</feature>
<feature type="region of interest" description="Disordered" evidence="11">
    <location>
        <begin position="751"/>
        <end position="803"/>
    </location>
</feature>
<dbReference type="GO" id="GO:0005634">
    <property type="term" value="C:nucleus"/>
    <property type="evidence" value="ECO:0007669"/>
    <property type="project" value="UniProtKB-SubCell"/>
</dbReference>
<evidence type="ECO:0000256" key="10">
    <source>
        <dbReference type="PROSITE-ProRule" id="PRU00104"/>
    </source>
</evidence>
<dbReference type="Pfam" id="PF14377">
    <property type="entry name" value="UBM"/>
    <property type="match status" value="3"/>
</dbReference>
<dbReference type="InterPro" id="IPR010309">
    <property type="entry name" value="E3_Ub_ligase_DUF908"/>
</dbReference>
<gene>
    <name evidence="15" type="primary">HUWE1_2</name>
    <name evidence="15" type="ORF">c0_g1_i1</name>
</gene>
<feature type="domain" description="WWE" evidence="14">
    <location>
        <begin position="1618"/>
        <end position="1696"/>
    </location>
</feature>